<proteinExistence type="predicted"/>
<dbReference type="EMBL" id="OB670349">
    <property type="protein sequence ID" value="CAD7234902.1"/>
    <property type="molecule type" value="Genomic_DNA"/>
</dbReference>
<dbReference type="AlphaFoldDB" id="A0A7R8ZUH3"/>
<evidence type="ECO:0000313" key="1">
    <source>
        <dbReference type="EMBL" id="CAD7234902.1"/>
    </source>
</evidence>
<sequence>MTKRKTPEEQLQQLETKKAQLDARIAKKKAVLRGQKRKEDTRRKIIAGALALEHMTHDKKFRSTMGKLLDEHVTRDDDRKLFDL</sequence>
<gene>
    <name evidence="1" type="ORF">CTOB1V02_LOCUS12718</name>
</gene>
<protein>
    <submittedName>
        <fullName evidence="1">Uncharacterized protein</fullName>
    </submittedName>
</protein>
<name>A0A7R8ZUH3_9CRUS</name>
<reference evidence="1" key="1">
    <citation type="submission" date="2020-11" db="EMBL/GenBank/DDBJ databases">
        <authorList>
            <person name="Tran Van P."/>
        </authorList>
    </citation>
    <scope>NUCLEOTIDE SEQUENCE</scope>
</reference>
<organism evidence="1">
    <name type="scientific">Cyprideis torosa</name>
    <dbReference type="NCBI Taxonomy" id="163714"/>
    <lineage>
        <taxon>Eukaryota</taxon>
        <taxon>Metazoa</taxon>
        <taxon>Ecdysozoa</taxon>
        <taxon>Arthropoda</taxon>
        <taxon>Crustacea</taxon>
        <taxon>Oligostraca</taxon>
        <taxon>Ostracoda</taxon>
        <taxon>Podocopa</taxon>
        <taxon>Podocopida</taxon>
        <taxon>Cytherocopina</taxon>
        <taxon>Cytheroidea</taxon>
        <taxon>Cytherideidae</taxon>
        <taxon>Cyprideis</taxon>
    </lineage>
</organism>
<accession>A0A7R8ZUH3</accession>